<proteinExistence type="predicted"/>
<evidence type="ECO:0000313" key="2">
    <source>
        <dbReference type="EMBL" id="SFB01745.1"/>
    </source>
</evidence>
<dbReference type="PIRSF" id="PIRSF000887">
    <property type="entry name" value="Pesterase_MJ0037"/>
    <property type="match status" value="1"/>
</dbReference>
<keyword evidence="3" id="KW-1185">Reference proteome</keyword>
<gene>
    <name evidence="2" type="ORF">SAMN05421688_2409</name>
</gene>
<reference evidence="2 3" key="1">
    <citation type="submission" date="2016-10" db="EMBL/GenBank/DDBJ databases">
        <authorList>
            <person name="de Groot N.N."/>
        </authorList>
    </citation>
    <scope>NUCLEOTIDE SEQUENCE [LARGE SCALE GENOMIC DNA]</scope>
    <source>
        <strain evidence="2 3">DSM 29316</strain>
    </source>
</reference>
<dbReference type="InterPro" id="IPR026336">
    <property type="entry name" value="PdeM-like"/>
</dbReference>
<dbReference type="GO" id="GO:0016787">
    <property type="term" value="F:hydrolase activity"/>
    <property type="evidence" value="ECO:0007669"/>
    <property type="project" value="InterPro"/>
</dbReference>
<dbReference type="SUPFAM" id="SSF56300">
    <property type="entry name" value="Metallo-dependent phosphatases"/>
    <property type="match status" value="1"/>
</dbReference>
<dbReference type="Pfam" id="PF00149">
    <property type="entry name" value="Metallophos"/>
    <property type="match status" value="1"/>
</dbReference>
<dbReference type="PANTHER" id="PTHR39323">
    <property type="entry name" value="BLR1149 PROTEIN"/>
    <property type="match status" value="1"/>
</dbReference>
<dbReference type="Gene3D" id="3.60.21.10">
    <property type="match status" value="1"/>
</dbReference>
<dbReference type="AlphaFoldDB" id="A0A1I0XL36"/>
<organism evidence="2 3">
    <name type="scientific">Poseidonocella pacifica</name>
    <dbReference type="NCBI Taxonomy" id="871651"/>
    <lineage>
        <taxon>Bacteria</taxon>
        <taxon>Pseudomonadati</taxon>
        <taxon>Pseudomonadota</taxon>
        <taxon>Alphaproteobacteria</taxon>
        <taxon>Rhodobacterales</taxon>
        <taxon>Roseobacteraceae</taxon>
        <taxon>Poseidonocella</taxon>
    </lineage>
</organism>
<dbReference type="Proteomes" id="UP000198796">
    <property type="component" value="Unassembled WGS sequence"/>
</dbReference>
<dbReference type="InterPro" id="IPR004843">
    <property type="entry name" value="Calcineurin-like_PHP"/>
</dbReference>
<dbReference type="EMBL" id="FOJU01000003">
    <property type="protein sequence ID" value="SFB01745.1"/>
    <property type="molecule type" value="Genomic_DNA"/>
</dbReference>
<name>A0A1I0XL36_9RHOB</name>
<sequence length="235" mass="25725">MRIPGVQGIERIMNAYSFTFADAALEARHTGALFWPAEKLLCVSDLHLGKAARINRREGRMLPPYEVTDTLLRLEAEIAATEAETVLCLGDSFDDLLAGAELEDEPREWILRLQAGRRWIWLEGNHDPAPLDLGGETLADHTRGRITFRHIAQDSAQGEISGHYHPKARPERTSIRARPAFLICGSRIILPAFGTYTGGLAARAAPLNRLIDDSGLAVMTGPRAVALPISACAAR</sequence>
<evidence type="ECO:0000259" key="1">
    <source>
        <dbReference type="Pfam" id="PF00149"/>
    </source>
</evidence>
<dbReference type="PANTHER" id="PTHR39323:SF1">
    <property type="entry name" value="BLR1149 PROTEIN"/>
    <property type="match status" value="1"/>
</dbReference>
<dbReference type="STRING" id="871651.SAMN05421688_2409"/>
<dbReference type="InterPro" id="IPR024173">
    <property type="entry name" value="Pesterase_MJ0037-like"/>
</dbReference>
<feature type="domain" description="Calcineurin-like phosphoesterase" evidence="1">
    <location>
        <begin position="39"/>
        <end position="135"/>
    </location>
</feature>
<dbReference type="NCBIfam" id="TIGR04123">
    <property type="entry name" value="P_estr_lig_assc"/>
    <property type="match status" value="1"/>
</dbReference>
<evidence type="ECO:0000313" key="3">
    <source>
        <dbReference type="Proteomes" id="UP000198796"/>
    </source>
</evidence>
<dbReference type="InterPro" id="IPR029052">
    <property type="entry name" value="Metallo-depent_PP-like"/>
</dbReference>
<accession>A0A1I0XL36</accession>
<protein>
    <submittedName>
        <fullName evidence="2">Putative phosphoesterase</fullName>
    </submittedName>
</protein>